<dbReference type="EMBL" id="BIMR01000249">
    <property type="protein sequence ID" value="GCE77770.1"/>
    <property type="molecule type" value="Genomic_DNA"/>
</dbReference>
<evidence type="ECO:0000313" key="5">
    <source>
        <dbReference type="EMBL" id="GCE77770.1"/>
    </source>
</evidence>
<evidence type="ECO:0000256" key="3">
    <source>
        <dbReference type="SAM" id="MobiDB-lite"/>
    </source>
</evidence>
<comment type="caution">
    <text evidence="5">The sequence shown here is derived from an EMBL/GenBank/DDBJ whole genome shotgun (WGS) entry which is preliminary data.</text>
</comment>
<protein>
    <submittedName>
        <fullName evidence="5">Monooxygenase</fullName>
    </submittedName>
</protein>
<keyword evidence="2 5" id="KW-0503">Monooxygenase</keyword>
<feature type="region of interest" description="Disordered" evidence="3">
    <location>
        <begin position="177"/>
        <end position="197"/>
    </location>
</feature>
<feature type="domain" description="FAD-binding" evidence="4">
    <location>
        <begin position="14"/>
        <end position="367"/>
    </location>
</feature>
<evidence type="ECO:0000256" key="2">
    <source>
        <dbReference type="ARBA" id="ARBA00023033"/>
    </source>
</evidence>
<dbReference type="Gene3D" id="3.50.50.60">
    <property type="entry name" value="FAD/NAD(P)-binding domain"/>
    <property type="match status" value="2"/>
</dbReference>
<accession>A0A402DUD6</accession>
<dbReference type="InterPro" id="IPR050493">
    <property type="entry name" value="FAD-dep_Monooxygenase_BioMet"/>
</dbReference>
<evidence type="ECO:0000259" key="4">
    <source>
        <dbReference type="Pfam" id="PF01494"/>
    </source>
</evidence>
<reference evidence="5 6" key="1">
    <citation type="submission" date="2019-01" db="EMBL/GenBank/DDBJ databases">
        <title>Draft genome sequence of Cellulomonas takizawaensis strain TKZ-21.</title>
        <authorList>
            <person name="Yamamura H."/>
            <person name="Hayashi T."/>
            <person name="Hamada M."/>
            <person name="Serisawa Y."/>
            <person name="Matsuyama K."/>
            <person name="Nakagawa Y."/>
            <person name="Otoguro M."/>
            <person name="Yanagida F."/>
            <person name="Hayakawa M."/>
        </authorList>
    </citation>
    <scope>NUCLEOTIDE SEQUENCE [LARGE SCALE GENOMIC DNA]</scope>
    <source>
        <strain evidence="5 6">NBRC12680</strain>
    </source>
</reference>
<dbReference type="SUPFAM" id="SSF51905">
    <property type="entry name" value="FAD/NAD(P)-binding domain"/>
    <property type="match status" value="1"/>
</dbReference>
<name>A0A402DUD6_9CELL</name>
<evidence type="ECO:0000256" key="1">
    <source>
        <dbReference type="ARBA" id="ARBA00023002"/>
    </source>
</evidence>
<proteinExistence type="predicted"/>
<dbReference type="InterPro" id="IPR002938">
    <property type="entry name" value="FAD-bd"/>
</dbReference>
<dbReference type="PANTHER" id="PTHR13789">
    <property type="entry name" value="MONOOXYGENASE"/>
    <property type="match status" value="1"/>
</dbReference>
<dbReference type="GO" id="GO:0004497">
    <property type="term" value="F:monooxygenase activity"/>
    <property type="evidence" value="ECO:0007669"/>
    <property type="project" value="UniProtKB-KW"/>
</dbReference>
<organism evidence="5 6">
    <name type="scientific">Cellulomonas biazotea</name>
    <dbReference type="NCBI Taxonomy" id="1709"/>
    <lineage>
        <taxon>Bacteria</taxon>
        <taxon>Bacillati</taxon>
        <taxon>Actinomycetota</taxon>
        <taxon>Actinomycetes</taxon>
        <taxon>Micrococcales</taxon>
        <taxon>Cellulomonadaceae</taxon>
        <taxon>Cellulomonas</taxon>
    </lineage>
</organism>
<dbReference type="PANTHER" id="PTHR13789:SF309">
    <property type="entry name" value="PUTATIVE (AFU_ORTHOLOGUE AFUA_6G14510)-RELATED"/>
    <property type="match status" value="1"/>
</dbReference>
<dbReference type="PRINTS" id="PR00420">
    <property type="entry name" value="RNGMNOXGNASE"/>
</dbReference>
<evidence type="ECO:0000313" key="6">
    <source>
        <dbReference type="Proteomes" id="UP000289954"/>
    </source>
</evidence>
<dbReference type="GO" id="GO:0071949">
    <property type="term" value="F:FAD binding"/>
    <property type="evidence" value="ECO:0007669"/>
    <property type="project" value="InterPro"/>
</dbReference>
<keyword evidence="1" id="KW-0560">Oxidoreductase</keyword>
<sequence length="466" mass="48352">MTDPSDVAPRARSAVVVGAGIGGLAAAVGLARRGWDVTVLERATSLEPVGAGIALAPNAVRALDALGVAGEVRSMAALQGAIGIRRADGRWLVRADATRVGEAFGEQTVVVHRARLVDLLVRALPDGALRTGVEATVTDPGSASDAATVRLSSVSAEASRGGPGGVRTRVAADVVRTDRDAEDEPSRDDRFAADASGRGDQVAHEVLRADLVVAADGIDSRTRRALFPEHPGPVSTEVTAWRFVVPAVDGLVPAETWGRGSVVGLTPLADGRVYGYATASLPPGTRFDDPAAELRRRFGSWHAPIPAVLDGLDASAVLQHDLRWLATPLPRFHVGRVAFLGDAAHAMTPNLGQGGCQALEDAVTLAALVGSGVPDVPDGSGGPARTDGDGLRRALAAYTAQRLPRTRRVQRMSSQVGAPTTWTSPVAVAVRDTLMAVVGRVAGPLLVRRTASVVDWHPPAEAASHR</sequence>
<dbReference type="Pfam" id="PF01494">
    <property type="entry name" value="FAD_binding_3"/>
    <property type="match status" value="1"/>
</dbReference>
<gene>
    <name evidence="5" type="ORF">CBZ_28260</name>
</gene>
<dbReference type="OrthoDB" id="9782160at2"/>
<dbReference type="InterPro" id="IPR036188">
    <property type="entry name" value="FAD/NAD-bd_sf"/>
</dbReference>
<dbReference type="RefSeq" id="WP_130782387.1">
    <property type="nucleotide sequence ID" value="NZ_BIMR01000249.1"/>
</dbReference>
<keyword evidence="6" id="KW-1185">Reference proteome</keyword>
<dbReference type="Proteomes" id="UP000289954">
    <property type="component" value="Unassembled WGS sequence"/>
</dbReference>
<dbReference type="AlphaFoldDB" id="A0A402DUD6"/>